<dbReference type="InterPro" id="IPR036942">
    <property type="entry name" value="Beta-barrel_TonB_sf"/>
</dbReference>
<dbReference type="Proteomes" id="UP000005019">
    <property type="component" value="Unassembled WGS sequence"/>
</dbReference>
<evidence type="ECO:0000313" key="18">
    <source>
        <dbReference type="EMBL" id="EGK70297.1"/>
    </source>
</evidence>
<dbReference type="eggNOG" id="COG4772">
    <property type="taxonomic scope" value="Bacteria"/>
</dbReference>
<dbReference type="PANTHER" id="PTHR32552:SF81">
    <property type="entry name" value="TONB-DEPENDENT OUTER MEMBRANE RECEPTOR"/>
    <property type="match status" value="1"/>
</dbReference>
<evidence type="ECO:0000256" key="10">
    <source>
        <dbReference type="ARBA" id="ARBA00023136"/>
    </source>
</evidence>
<dbReference type="InterPro" id="IPR000531">
    <property type="entry name" value="Beta-barrel_TonB"/>
</dbReference>
<feature type="domain" description="TonB-dependent receptor plug" evidence="17">
    <location>
        <begin position="70"/>
        <end position="173"/>
    </location>
</feature>
<evidence type="ECO:0000256" key="11">
    <source>
        <dbReference type="ARBA" id="ARBA00023170"/>
    </source>
</evidence>
<dbReference type="EMBL" id="AFHG01000057">
    <property type="protein sequence ID" value="EGK70297.1"/>
    <property type="molecule type" value="Genomic_DNA"/>
</dbReference>
<comment type="subcellular location">
    <subcellularLocation>
        <location evidence="1 13">Cell outer membrane</location>
        <topology evidence="1 13">Multi-pass membrane protein</topology>
    </subcellularLocation>
</comment>
<dbReference type="STRING" id="1000565.METUNv1_03201"/>
<evidence type="ECO:0000313" key="19">
    <source>
        <dbReference type="Proteomes" id="UP000005019"/>
    </source>
</evidence>
<accession>F5RGA5</accession>
<evidence type="ECO:0000256" key="3">
    <source>
        <dbReference type="ARBA" id="ARBA00022448"/>
    </source>
</evidence>
<keyword evidence="12 13" id="KW-0998">Cell outer membrane</keyword>
<evidence type="ECO:0000256" key="13">
    <source>
        <dbReference type="PROSITE-ProRule" id="PRU01360"/>
    </source>
</evidence>
<dbReference type="PANTHER" id="PTHR32552">
    <property type="entry name" value="FERRICHROME IRON RECEPTOR-RELATED"/>
    <property type="match status" value="1"/>
</dbReference>
<evidence type="ECO:0000256" key="5">
    <source>
        <dbReference type="ARBA" id="ARBA00022496"/>
    </source>
</evidence>
<dbReference type="Gene3D" id="2.40.170.20">
    <property type="entry name" value="TonB-dependent receptor, beta-barrel domain"/>
    <property type="match status" value="1"/>
</dbReference>
<comment type="caution">
    <text evidence="18">The sequence shown here is derived from an EMBL/GenBank/DDBJ whole genome shotgun (WGS) entry which is preliminary data.</text>
</comment>
<keyword evidence="6 13" id="KW-0812">Transmembrane</keyword>
<evidence type="ECO:0000256" key="7">
    <source>
        <dbReference type="ARBA" id="ARBA00023004"/>
    </source>
</evidence>
<organism evidence="18 19">
    <name type="scientific">Methyloversatilis universalis (strain ATCC BAA-1314 / DSM 25237 / JCM 13912 / CCUG 52030 / FAM5)</name>
    <dbReference type="NCBI Taxonomy" id="1000565"/>
    <lineage>
        <taxon>Bacteria</taxon>
        <taxon>Pseudomonadati</taxon>
        <taxon>Pseudomonadota</taxon>
        <taxon>Betaproteobacteria</taxon>
        <taxon>Nitrosomonadales</taxon>
        <taxon>Sterolibacteriaceae</taxon>
        <taxon>Methyloversatilis</taxon>
    </lineage>
</organism>
<keyword evidence="7" id="KW-0408">Iron</keyword>
<gene>
    <name evidence="18" type="ORF">METUNv1_03201</name>
</gene>
<dbReference type="Gene3D" id="2.170.130.10">
    <property type="entry name" value="TonB-dependent receptor, plug domain"/>
    <property type="match status" value="1"/>
</dbReference>
<keyword evidence="9 14" id="KW-0798">TonB box</keyword>
<evidence type="ECO:0000256" key="1">
    <source>
        <dbReference type="ARBA" id="ARBA00004571"/>
    </source>
</evidence>
<dbReference type="AlphaFoldDB" id="F5RGA5"/>
<dbReference type="GO" id="GO:0006826">
    <property type="term" value="P:iron ion transport"/>
    <property type="evidence" value="ECO:0007669"/>
    <property type="project" value="UniProtKB-KW"/>
</dbReference>
<feature type="signal peptide" evidence="15">
    <location>
        <begin position="1"/>
        <end position="37"/>
    </location>
</feature>
<name>F5RGA5_METUF</name>
<evidence type="ECO:0000256" key="8">
    <source>
        <dbReference type="ARBA" id="ARBA00023065"/>
    </source>
</evidence>
<keyword evidence="8" id="KW-0406">Ion transport</keyword>
<sequence>MNHSGTNTAPRRAPAPARRWLPALCLPLAGAWGTALAHEAAPAAHHVDPVTVEGHYDNAVGTSDAASQGTATARLIANRPTQRPAEVLEFVPGLIVTQHSGGGKANQYFLRGFNLDHGTDFATWVGGMPVNMPTHAHGHGYADLNWLIPELIERIDYRKGPYFAEDGDFSSAGSARLKLRDRTAYGTAEATLGGDGYRRGLLMNAHAVGAGTLLYALETSSADGPWQNPEDFRRINGVLRYTLGEGADTTSVTAMAYSARWDSTDQIPLRALRAGRLDRYGAVDPTDGGKTQRYSLSLDGQRLRDDGVLRFSAYAIRSELDLWSNFTYALENPVDGDQFRQSEQRSVFGFALSRSWDGQLAGRSMTNTLGVQMRHDRLAPVGLYSTVARTTTGVIQESRVRQTSVGLYGENSVQWTPWLRSLAGLRIDRFQFDVASSIAANSGDTSDHIASPKLSLVFGPWADTEYFVNYGQGFHSNDARGTTARLTAKGGLPADPVDALVRTRGGELGVRSEVLPGLQSSLALWTLKLDSELLFVGDAGETEPNRASRRSGIEWNNRWTPRPWLLLDLDVALSRARFTDRDPAGDHVPGAAGTVLAAGVSLTEDNPLAAGWFGHVQLRHVGARALIEDNSVRSDPTTLTVLRVGYRVRQDLRLMLDVFNLFDRRDNDIEYFYTSRLPGEPLAGTDDRHIHPVEPRSLRLTVNARF</sequence>
<dbReference type="InterPro" id="IPR012910">
    <property type="entry name" value="Plug_dom"/>
</dbReference>
<evidence type="ECO:0000259" key="17">
    <source>
        <dbReference type="Pfam" id="PF07715"/>
    </source>
</evidence>
<evidence type="ECO:0000256" key="15">
    <source>
        <dbReference type="SAM" id="SignalP"/>
    </source>
</evidence>
<dbReference type="RefSeq" id="WP_008063427.1">
    <property type="nucleotide sequence ID" value="NZ_AFHG01000057.1"/>
</dbReference>
<comment type="similarity">
    <text evidence="2 13 14">Belongs to the TonB-dependent receptor family.</text>
</comment>
<dbReference type="Pfam" id="PF00593">
    <property type="entry name" value="TonB_dep_Rec_b-barrel"/>
    <property type="match status" value="1"/>
</dbReference>
<keyword evidence="11 18" id="KW-0675">Receptor</keyword>
<evidence type="ECO:0000256" key="12">
    <source>
        <dbReference type="ARBA" id="ARBA00023237"/>
    </source>
</evidence>
<evidence type="ECO:0000256" key="14">
    <source>
        <dbReference type="RuleBase" id="RU003357"/>
    </source>
</evidence>
<dbReference type="PROSITE" id="PS52016">
    <property type="entry name" value="TONB_DEPENDENT_REC_3"/>
    <property type="match status" value="1"/>
</dbReference>
<evidence type="ECO:0000256" key="2">
    <source>
        <dbReference type="ARBA" id="ARBA00009810"/>
    </source>
</evidence>
<keyword evidence="10 13" id="KW-0472">Membrane</keyword>
<reference evidence="18 19" key="1">
    <citation type="journal article" date="2011" name="J. Bacteriol.">
        <title>Genome sequence of Methyloversatilis universalis FAM5T, a methylotrophic representative of the order Rhodocyclales.</title>
        <authorList>
            <person name="Kittichotirat W."/>
            <person name="Good N.M."/>
            <person name="Hall R."/>
            <person name="Bringel F."/>
            <person name="Lajus A."/>
            <person name="Medigue C."/>
            <person name="Smalley N.E."/>
            <person name="Beck D."/>
            <person name="Bumgarner R."/>
            <person name="Vuilleumier S."/>
            <person name="Kalyuzhnaya M.G."/>
        </authorList>
    </citation>
    <scope>NUCLEOTIDE SEQUENCE [LARGE SCALE GENOMIC DNA]</scope>
    <source>
        <strain evidence="19">ATCC BAA-1314 / JCM 13912 / FAM5</strain>
    </source>
</reference>
<keyword evidence="15" id="KW-0732">Signal</keyword>
<feature type="domain" description="TonB-dependent receptor-like beta-barrel" evidence="16">
    <location>
        <begin position="258"/>
        <end position="661"/>
    </location>
</feature>
<protein>
    <submittedName>
        <fullName evidence="18">Outer membrane receptor signal peptide protein</fullName>
    </submittedName>
</protein>
<keyword evidence="3 13" id="KW-0813">Transport</keyword>
<feature type="chain" id="PRO_5003325929" evidence="15">
    <location>
        <begin position="38"/>
        <end position="706"/>
    </location>
</feature>
<keyword evidence="19" id="KW-1185">Reference proteome</keyword>
<evidence type="ECO:0000256" key="4">
    <source>
        <dbReference type="ARBA" id="ARBA00022452"/>
    </source>
</evidence>
<dbReference type="InterPro" id="IPR037066">
    <property type="entry name" value="Plug_dom_sf"/>
</dbReference>
<evidence type="ECO:0000256" key="6">
    <source>
        <dbReference type="ARBA" id="ARBA00022692"/>
    </source>
</evidence>
<dbReference type="InterPro" id="IPR039426">
    <property type="entry name" value="TonB-dep_rcpt-like"/>
</dbReference>
<keyword evidence="4 13" id="KW-1134">Transmembrane beta strand</keyword>
<proteinExistence type="inferred from homology"/>
<keyword evidence="5" id="KW-0410">Iron transport</keyword>
<evidence type="ECO:0000256" key="9">
    <source>
        <dbReference type="ARBA" id="ARBA00023077"/>
    </source>
</evidence>
<evidence type="ECO:0000259" key="16">
    <source>
        <dbReference type="Pfam" id="PF00593"/>
    </source>
</evidence>
<dbReference type="GO" id="GO:0009279">
    <property type="term" value="C:cell outer membrane"/>
    <property type="evidence" value="ECO:0007669"/>
    <property type="project" value="UniProtKB-SubCell"/>
</dbReference>
<dbReference type="SUPFAM" id="SSF56935">
    <property type="entry name" value="Porins"/>
    <property type="match status" value="1"/>
</dbReference>
<dbReference type="Pfam" id="PF07715">
    <property type="entry name" value="Plug"/>
    <property type="match status" value="1"/>
</dbReference>